<organism evidence="1 2">
    <name type="scientific">Parasulfitobacter algicola</name>
    <dbReference type="NCBI Taxonomy" id="2614809"/>
    <lineage>
        <taxon>Bacteria</taxon>
        <taxon>Pseudomonadati</taxon>
        <taxon>Pseudomonadota</taxon>
        <taxon>Alphaproteobacteria</taxon>
        <taxon>Rhodobacterales</taxon>
        <taxon>Roseobacteraceae</taxon>
        <taxon>Parasulfitobacter</taxon>
    </lineage>
</organism>
<gene>
    <name evidence="1" type="ORF">HRQ87_12525</name>
</gene>
<evidence type="ECO:0000313" key="2">
    <source>
        <dbReference type="Proteomes" id="UP000777935"/>
    </source>
</evidence>
<dbReference type="RefSeq" id="WP_174138782.1">
    <property type="nucleotide sequence ID" value="NZ_JABUFE010000007.1"/>
</dbReference>
<reference evidence="1 2" key="1">
    <citation type="submission" date="2020-06" db="EMBL/GenBank/DDBJ databases">
        <title>Sulfitobacter algicola sp. nov., isolated from green algae.</title>
        <authorList>
            <person name="Wang C."/>
        </authorList>
    </citation>
    <scope>NUCLEOTIDE SEQUENCE [LARGE SCALE GENOMIC DNA]</scope>
    <source>
        <strain evidence="1 2">1151</strain>
    </source>
</reference>
<accession>A0ABX2IWU5</accession>
<keyword evidence="2" id="KW-1185">Reference proteome</keyword>
<sequence>MDQIDTLDIKARREAAQIFRNFLNGKITNDDFENQMPTTHDRAIDAIWDTAWLFYDDFKTHHLKGRYAMPSDQKRACIRWILFLHSSLEYKWPDLYLPGWDPSLRIKKSFWQRIFSLDALPTDKAKAFLCSGHYAVWPFISVIDYKSALSNPTLLSGRSRPLP</sequence>
<evidence type="ECO:0000313" key="1">
    <source>
        <dbReference type="EMBL" id="NSX55630.1"/>
    </source>
</evidence>
<dbReference type="Proteomes" id="UP000777935">
    <property type="component" value="Unassembled WGS sequence"/>
</dbReference>
<dbReference type="EMBL" id="JABUFE010000007">
    <property type="protein sequence ID" value="NSX55630.1"/>
    <property type="molecule type" value="Genomic_DNA"/>
</dbReference>
<protein>
    <submittedName>
        <fullName evidence="1">Uncharacterized protein</fullName>
    </submittedName>
</protein>
<proteinExistence type="predicted"/>
<comment type="caution">
    <text evidence="1">The sequence shown here is derived from an EMBL/GenBank/DDBJ whole genome shotgun (WGS) entry which is preliminary data.</text>
</comment>
<name>A0ABX2IWU5_9RHOB</name>